<proteinExistence type="inferred from homology"/>
<dbReference type="EMBL" id="JAZBJZ010000016">
    <property type="protein sequence ID" value="MEE3716311.1"/>
    <property type="molecule type" value="Genomic_DNA"/>
</dbReference>
<accession>A0AAW9Q0D3</accession>
<feature type="binding site" evidence="7 8">
    <location>
        <position position="14"/>
    </location>
    <ligand>
        <name>S-adenosyl-L-methionine</name>
        <dbReference type="ChEBI" id="CHEBI:59789"/>
    </ligand>
</feature>
<sequence length="273" mass="30700">MLLTIRPRKQFGQHWLRSDKALNKILQASQLSESDRILEIGPGTGNLTRLLLPRVKTVTAVEIDRDLCQQLRQKFAKDLFPKNLTESARLELIEASILEIPLPAYTNKVVANIPYNITGEILEKLLGSIAQPQPQFERVVLLVQKEIADRLVAKAGHKAYGALSVRMQYLAECQFVCDVPAQAFYPVPKVNSAVVCLLPRSPIQPASDPKALETLIKMGFATRRKMLRNNLMSLIDRDRLVVLLEEMQIDPQVRAEDLSVAQWVSLNEAILAM</sequence>
<dbReference type="GO" id="GO:0003723">
    <property type="term" value="F:RNA binding"/>
    <property type="evidence" value="ECO:0007669"/>
    <property type="project" value="UniProtKB-UniRule"/>
</dbReference>
<comment type="function">
    <text evidence="7">Specifically dimethylates two adjacent adenosines (A1518 and A1519) in the loop of a conserved hairpin near the 3'-end of 16S rRNA in the 30S particle. May play a critical role in biogenesis of 30S subunits.</text>
</comment>
<reference evidence="10" key="1">
    <citation type="submission" date="2024-01" db="EMBL/GenBank/DDBJ databases">
        <title>Bank of Algae and Cyanobacteria of the Azores (BACA) strain genomes.</title>
        <authorList>
            <person name="Luz R."/>
            <person name="Cordeiro R."/>
            <person name="Fonseca A."/>
            <person name="Goncalves V."/>
        </authorList>
    </citation>
    <scope>NUCLEOTIDE SEQUENCE</scope>
    <source>
        <strain evidence="10">BACA0141</strain>
    </source>
</reference>
<comment type="subcellular location">
    <subcellularLocation>
        <location evidence="7">Cytoplasm</location>
    </subcellularLocation>
</comment>
<keyword evidence="2 7" id="KW-0698">rRNA processing</keyword>
<dbReference type="InterPro" id="IPR001737">
    <property type="entry name" value="KsgA/Erm"/>
</dbReference>
<comment type="caution">
    <text evidence="7 8">Lacks conserved residue(s) required for the propagation of feature annotation.</text>
</comment>
<dbReference type="GO" id="GO:0005829">
    <property type="term" value="C:cytosol"/>
    <property type="evidence" value="ECO:0007669"/>
    <property type="project" value="TreeGrafter"/>
</dbReference>
<evidence type="ECO:0000256" key="6">
    <source>
        <dbReference type="ARBA" id="ARBA00022884"/>
    </source>
</evidence>
<feature type="binding site" evidence="7 8">
    <location>
        <position position="62"/>
    </location>
    <ligand>
        <name>S-adenosyl-L-methionine</name>
        <dbReference type="ChEBI" id="CHEBI:59789"/>
    </ligand>
</feature>
<dbReference type="Gene3D" id="3.40.50.150">
    <property type="entry name" value="Vaccinia Virus protein VP39"/>
    <property type="match status" value="1"/>
</dbReference>
<dbReference type="AlphaFoldDB" id="A0AAW9Q0D3"/>
<dbReference type="EC" id="2.1.1.182" evidence="7"/>
<dbReference type="GO" id="GO:0052908">
    <property type="term" value="F:16S rRNA (adenine(1518)-N(6)/adenine(1519)-N(6))-dimethyltransferase activity"/>
    <property type="evidence" value="ECO:0007669"/>
    <property type="project" value="UniProtKB-EC"/>
</dbReference>
<name>A0AAW9Q0D3_9CYAN</name>
<keyword evidence="11" id="KW-1185">Reference proteome</keyword>
<comment type="similarity">
    <text evidence="7">Belongs to the class I-like SAM-binding methyltransferase superfamily. rRNA adenine N(6)-methyltransferase family. RsmA subfamily.</text>
</comment>
<dbReference type="InterPro" id="IPR020596">
    <property type="entry name" value="rRNA_Ade_Mease_Trfase_CS"/>
</dbReference>
<dbReference type="SMART" id="SM00650">
    <property type="entry name" value="rADc"/>
    <property type="match status" value="1"/>
</dbReference>
<keyword evidence="1 7" id="KW-0963">Cytoplasm</keyword>
<feature type="binding site" evidence="7 8">
    <location>
        <position position="16"/>
    </location>
    <ligand>
        <name>S-adenosyl-L-methionine</name>
        <dbReference type="ChEBI" id="CHEBI:59789"/>
    </ligand>
</feature>
<evidence type="ECO:0000313" key="11">
    <source>
        <dbReference type="Proteomes" id="UP001333818"/>
    </source>
</evidence>
<dbReference type="PROSITE" id="PS51689">
    <property type="entry name" value="SAM_RNA_A_N6_MT"/>
    <property type="match status" value="1"/>
</dbReference>
<protein>
    <recommendedName>
        <fullName evidence="7">Ribosomal RNA small subunit methyltransferase A</fullName>
        <ecNumber evidence="7">2.1.1.182</ecNumber>
    </recommendedName>
    <alternativeName>
        <fullName evidence="7">16S rRNA (adenine(1518)-N(6)/adenine(1519)-N(6))-dimethyltransferase</fullName>
    </alternativeName>
    <alternativeName>
        <fullName evidence="7">16S rRNA dimethyladenosine transferase</fullName>
    </alternativeName>
    <alternativeName>
        <fullName evidence="7">16S rRNA dimethylase</fullName>
    </alternativeName>
    <alternativeName>
        <fullName evidence="7">S-adenosylmethionine-6-N', N'-adenosyl(rRNA) dimethyltransferase</fullName>
    </alternativeName>
</protein>
<feature type="binding site" evidence="7 8">
    <location>
        <position position="41"/>
    </location>
    <ligand>
        <name>S-adenosyl-L-methionine</name>
        <dbReference type="ChEBI" id="CHEBI:59789"/>
    </ligand>
</feature>
<feature type="domain" description="Ribosomal RNA adenine methylase transferase N-terminal" evidence="9">
    <location>
        <begin position="21"/>
        <end position="201"/>
    </location>
</feature>
<keyword evidence="5 7" id="KW-0949">S-adenosyl-L-methionine</keyword>
<comment type="catalytic activity">
    <reaction evidence="7">
        <text>adenosine(1518)/adenosine(1519) in 16S rRNA + 4 S-adenosyl-L-methionine = N(6)-dimethyladenosine(1518)/N(6)-dimethyladenosine(1519) in 16S rRNA + 4 S-adenosyl-L-homocysteine + 4 H(+)</text>
        <dbReference type="Rhea" id="RHEA:19609"/>
        <dbReference type="Rhea" id="RHEA-COMP:10232"/>
        <dbReference type="Rhea" id="RHEA-COMP:10233"/>
        <dbReference type="ChEBI" id="CHEBI:15378"/>
        <dbReference type="ChEBI" id="CHEBI:57856"/>
        <dbReference type="ChEBI" id="CHEBI:59789"/>
        <dbReference type="ChEBI" id="CHEBI:74411"/>
        <dbReference type="ChEBI" id="CHEBI:74493"/>
        <dbReference type="EC" id="2.1.1.182"/>
    </reaction>
</comment>
<gene>
    <name evidence="7 10" type="primary">rsmA</name>
    <name evidence="7" type="synonym">ksgA</name>
    <name evidence="10" type="ORF">V2H45_06090</name>
</gene>
<evidence type="ECO:0000256" key="2">
    <source>
        <dbReference type="ARBA" id="ARBA00022552"/>
    </source>
</evidence>
<evidence type="ECO:0000256" key="7">
    <source>
        <dbReference type="HAMAP-Rule" id="MF_00607"/>
    </source>
</evidence>
<dbReference type="InterPro" id="IPR029063">
    <property type="entry name" value="SAM-dependent_MTases_sf"/>
</dbReference>
<keyword evidence="3 7" id="KW-0489">Methyltransferase</keyword>
<dbReference type="SUPFAM" id="SSF53335">
    <property type="entry name" value="S-adenosyl-L-methionine-dependent methyltransferases"/>
    <property type="match status" value="1"/>
</dbReference>
<comment type="caution">
    <text evidence="10">The sequence shown here is derived from an EMBL/GenBank/DDBJ whole genome shotgun (WGS) entry which is preliminary data.</text>
</comment>
<dbReference type="HAMAP" id="MF_00607">
    <property type="entry name" value="16SrRNA_methyltr_A"/>
    <property type="match status" value="1"/>
</dbReference>
<dbReference type="InterPro" id="IPR020598">
    <property type="entry name" value="rRNA_Ade_methylase_Trfase_N"/>
</dbReference>
<evidence type="ECO:0000256" key="5">
    <source>
        <dbReference type="ARBA" id="ARBA00022691"/>
    </source>
</evidence>
<evidence type="ECO:0000256" key="8">
    <source>
        <dbReference type="PROSITE-ProRule" id="PRU01026"/>
    </source>
</evidence>
<dbReference type="Gene3D" id="1.10.8.100">
    <property type="entry name" value="Ribosomal RNA adenine dimethylase-like, domain 2"/>
    <property type="match status" value="1"/>
</dbReference>
<keyword evidence="4 7" id="KW-0808">Transferase</keyword>
<dbReference type="InterPro" id="IPR023165">
    <property type="entry name" value="rRNA_Ade_diMease-like_C"/>
</dbReference>
<evidence type="ECO:0000259" key="9">
    <source>
        <dbReference type="SMART" id="SM00650"/>
    </source>
</evidence>
<evidence type="ECO:0000313" key="10">
    <source>
        <dbReference type="EMBL" id="MEE3716311.1"/>
    </source>
</evidence>
<dbReference type="Proteomes" id="UP001333818">
    <property type="component" value="Unassembled WGS sequence"/>
</dbReference>
<evidence type="ECO:0000256" key="3">
    <source>
        <dbReference type="ARBA" id="ARBA00022603"/>
    </source>
</evidence>
<evidence type="ECO:0000256" key="1">
    <source>
        <dbReference type="ARBA" id="ARBA00022490"/>
    </source>
</evidence>
<dbReference type="NCBIfam" id="TIGR00755">
    <property type="entry name" value="ksgA"/>
    <property type="match status" value="1"/>
</dbReference>
<feature type="binding site" evidence="7 8">
    <location>
        <position position="112"/>
    </location>
    <ligand>
        <name>S-adenosyl-L-methionine</name>
        <dbReference type="ChEBI" id="CHEBI:59789"/>
    </ligand>
</feature>
<dbReference type="InterPro" id="IPR011530">
    <property type="entry name" value="rRNA_adenine_dimethylase"/>
</dbReference>
<keyword evidence="6 7" id="KW-0694">RNA-binding</keyword>
<dbReference type="PANTHER" id="PTHR11727:SF7">
    <property type="entry name" value="DIMETHYLADENOSINE TRANSFERASE-RELATED"/>
    <property type="match status" value="1"/>
</dbReference>
<dbReference type="PANTHER" id="PTHR11727">
    <property type="entry name" value="DIMETHYLADENOSINE TRANSFERASE"/>
    <property type="match status" value="1"/>
</dbReference>
<evidence type="ECO:0000256" key="4">
    <source>
        <dbReference type="ARBA" id="ARBA00022679"/>
    </source>
</evidence>
<dbReference type="Pfam" id="PF00398">
    <property type="entry name" value="RrnaAD"/>
    <property type="match status" value="1"/>
</dbReference>
<organism evidence="10 11">
    <name type="scientific">Tumidithrix elongata BACA0141</name>
    <dbReference type="NCBI Taxonomy" id="2716417"/>
    <lineage>
        <taxon>Bacteria</taxon>
        <taxon>Bacillati</taxon>
        <taxon>Cyanobacteriota</taxon>
        <taxon>Cyanophyceae</taxon>
        <taxon>Pseudanabaenales</taxon>
        <taxon>Pseudanabaenaceae</taxon>
        <taxon>Tumidithrix</taxon>
        <taxon>Tumidithrix elongata</taxon>
    </lineage>
</organism>
<dbReference type="PROSITE" id="PS01131">
    <property type="entry name" value="RRNA_A_DIMETH"/>
    <property type="match status" value="1"/>
</dbReference>
<dbReference type="RefSeq" id="WP_330482738.1">
    <property type="nucleotide sequence ID" value="NZ_JAZBJZ010000016.1"/>
</dbReference>
<dbReference type="CDD" id="cd02440">
    <property type="entry name" value="AdoMet_MTases"/>
    <property type="match status" value="1"/>
</dbReference>
<dbReference type="FunFam" id="1.10.8.100:FF:000001">
    <property type="entry name" value="Ribosomal RNA small subunit methyltransferase A"/>
    <property type="match status" value="1"/>
</dbReference>